<dbReference type="InterPro" id="IPR036866">
    <property type="entry name" value="RibonucZ/Hydroxyglut_hydro"/>
</dbReference>
<dbReference type="Pfam" id="PF00753">
    <property type="entry name" value="Lactamase_B"/>
    <property type="match status" value="1"/>
</dbReference>
<dbReference type="PANTHER" id="PTHR23200:SF48">
    <property type="entry name" value="METALLO-BETA-LACTAMASE DOMAIN-CONTAINING PROTEIN 1"/>
    <property type="match status" value="1"/>
</dbReference>
<keyword evidence="9" id="KW-1185">Reference proteome</keyword>
<proteinExistence type="predicted"/>
<comment type="catalytic activity">
    <reaction evidence="5">
        <text>a ribonucleotidyl-ribonucleotide-RNA + H2O = a 3'-end ribonucleotide-RNA + a 5'-end 5'-phospho-ribonucleoside-RNA + H(+)</text>
        <dbReference type="Rhea" id="RHEA:68096"/>
        <dbReference type="Rhea" id="RHEA-COMP:15179"/>
        <dbReference type="Rhea" id="RHEA-COMP:17355"/>
        <dbReference type="Rhea" id="RHEA-COMP:17428"/>
        <dbReference type="ChEBI" id="CHEBI:15377"/>
        <dbReference type="ChEBI" id="CHEBI:15378"/>
        <dbReference type="ChEBI" id="CHEBI:74896"/>
        <dbReference type="ChEBI" id="CHEBI:138282"/>
        <dbReference type="ChEBI" id="CHEBI:173118"/>
    </reaction>
    <physiologicalReaction direction="left-to-right" evidence="5">
        <dbReference type="Rhea" id="RHEA:68097"/>
    </physiologicalReaction>
</comment>
<evidence type="ECO:0000259" key="7">
    <source>
        <dbReference type="SMART" id="SM00849"/>
    </source>
</evidence>
<comment type="subunit">
    <text evidence="2">Homodimer.</text>
</comment>
<accession>E9S7K0</accession>
<gene>
    <name evidence="8" type="ORF">CUS_4925</name>
</gene>
<organism evidence="8 9">
    <name type="scientific">Ruminococcus albus 8</name>
    <dbReference type="NCBI Taxonomy" id="246199"/>
    <lineage>
        <taxon>Bacteria</taxon>
        <taxon>Bacillati</taxon>
        <taxon>Bacillota</taxon>
        <taxon>Clostridia</taxon>
        <taxon>Eubacteriales</taxon>
        <taxon>Oscillospiraceae</taxon>
        <taxon>Ruminococcus</taxon>
    </lineage>
</organism>
<comment type="function">
    <text evidence="6">Endoribonuclease that catalyzes the hydrolysis of histone-coding pre-mRNA 3'-end. Involved in histone pre-mRNA processing during the S-phase of the cell cycle, which is required for entering/progressing through S-phase. Cleaves histone pre-mRNA at a major and a minor cleavage site after the 5'-ACCCA-3' and the 5'-ACCCACA-3' sequence, respectively, and located downstream of the stem-loop. May require the presence of the HDE element located at the histone pre-RNA 3'-end to avoid non-specific cleavage.</text>
</comment>
<evidence type="ECO:0000256" key="4">
    <source>
        <dbReference type="ARBA" id="ARBA00032988"/>
    </source>
</evidence>
<evidence type="ECO:0000256" key="5">
    <source>
        <dbReference type="ARBA" id="ARBA00044690"/>
    </source>
</evidence>
<dbReference type="GO" id="GO:0005829">
    <property type="term" value="C:cytosol"/>
    <property type="evidence" value="ECO:0007669"/>
    <property type="project" value="UniProtKB-SubCell"/>
</dbReference>
<comment type="caution">
    <text evidence="8">The sequence shown here is derived from an EMBL/GenBank/DDBJ whole genome shotgun (WGS) entry which is preliminary data.</text>
</comment>
<dbReference type="OrthoDB" id="367237at2"/>
<evidence type="ECO:0000256" key="2">
    <source>
        <dbReference type="ARBA" id="ARBA00011738"/>
    </source>
</evidence>
<dbReference type="InterPro" id="IPR039344">
    <property type="entry name" value="MBLAC1"/>
</dbReference>
<dbReference type="RefSeq" id="WP_002846889.1">
    <property type="nucleotide sequence ID" value="NZ_ADKM02000012.1"/>
</dbReference>
<dbReference type="Gene3D" id="3.60.15.10">
    <property type="entry name" value="Ribonuclease Z/Hydroxyacylglutathione hydrolase-like"/>
    <property type="match status" value="1"/>
</dbReference>
<evidence type="ECO:0000313" key="9">
    <source>
        <dbReference type="Proteomes" id="UP000004259"/>
    </source>
</evidence>
<evidence type="ECO:0000256" key="1">
    <source>
        <dbReference type="ARBA" id="ARBA00004514"/>
    </source>
</evidence>
<name>E9S7K0_RUMAL</name>
<dbReference type="EMBL" id="ADKM02000012">
    <property type="protein sequence ID" value="EGC04719.1"/>
    <property type="molecule type" value="Genomic_DNA"/>
</dbReference>
<dbReference type="InterPro" id="IPR001279">
    <property type="entry name" value="Metallo-B-lactamas"/>
</dbReference>
<comment type="subcellular location">
    <subcellularLocation>
        <location evidence="1">Cytoplasm</location>
        <location evidence="1">Cytosol</location>
    </subcellularLocation>
</comment>
<dbReference type="STRING" id="246199.CUS_4925"/>
<evidence type="ECO:0000313" key="8">
    <source>
        <dbReference type="EMBL" id="EGC04719.1"/>
    </source>
</evidence>
<evidence type="ECO:0000256" key="6">
    <source>
        <dbReference type="ARBA" id="ARBA00045869"/>
    </source>
</evidence>
<dbReference type="eggNOG" id="COG0491">
    <property type="taxonomic scope" value="Bacteria"/>
</dbReference>
<feature type="domain" description="Metallo-beta-lactamase" evidence="7">
    <location>
        <begin position="34"/>
        <end position="213"/>
    </location>
</feature>
<dbReference type="SMART" id="SM00849">
    <property type="entry name" value="Lactamase_B"/>
    <property type="match status" value="1"/>
</dbReference>
<dbReference type="PANTHER" id="PTHR23200">
    <property type="entry name" value="METALLO-BETA-LACTAMASE DOMAIN-CONTAINING PROTEIN 1"/>
    <property type="match status" value="1"/>
</dbReference>
<evidence type="ECO:0000256" key="3">
    <source>
        <dbReference type="ARBA" id="ARBA00014856"/>
    </source>
</evidence>
<sequence>MKLPQMEERQTLEIVMTANDKERVSPMIQLRYGNTNTFYIEGKGGNLLVDTDYAGTMQAFYRAIKQHNIRVEDIDYVLATHFHPDHMGLISELTAQGVKLLLVDRQVGYVHFSDRIFAHDKRLNVQPIDESKAEVISCRQSREFLQKLGISGEIVPTPSHSEDSVSVILDSGEALVGDLEPMEYLAAYDENESLKKDWELIKSFKPKRICYAHANEKVIEEEET</sequence>
<dbReference type="Proteomes" id="UP000004259">
    <property type="component" value="Unassembled WGS sequence"/>
</dbReference>
<dbReference type="SUPFAM" id="SSF56281">
    <property type="entry name" value="Metallo-hydrolase/oxidoreductase"/>
    <property type="match status" value="1"/>
</dbReference>
<protein>
    <recommendedName>
        <fullName evidence="3">Metallo-beta-lactamase domain-containing protein 1</fullName>
    </recommendedName>
    <alternativeName>
        <fullName evidence="4">Endoribonuclease MBLAC1</fullName>
    </alternativeName>
</protein>
<reference evidence="8 9" key="1">
    <citation type="submission" date="2011-02" db="EMBL/GenBank/DDBJ databases">
        <authorList>
            <person name="Nelson K.E."/>
            <person name="Sutton G."/>
            <person name="Torralba M."/>
            <person name="Durkin S."/>
            <person name="Harkins D."/>
            <person name="Montgomery R."/>
            <person name="Ziemer C."/>
            <person name="Klaassens E."/>
            <person name="Ocuiv P."/>
            <person name="Morrison M."/>
        </authorList>
    </citation>
    <scope>NUCLEOTIDE SEQUENCE [LARGE SCALE GENOMIC DNA]</scope>
    <source>
        <strain evidence="8 9">8</strain>
    </source>
</reference>
<dbReference type="AlphaFoldDB" id="E9S7K0"/>